<keyword evidence="5 8" id="KW-0812">Transmembrane</keyword>
<dbReference type="PANTHER" id="PTHR43302:SF5">
    <property type="entry name" value="TRANSPORTER ARSB-RELATED"/>
    <property type="match status" value="1"/>
</dbReference>
<comment type="subcellular location">
    <subcellularLocation>
        <location evidence="1">Cell membrane</location>
        <topology evidence="1">Multi-pass membrane protein</topology>
    </subcellularLocation>
</comment>
<dbReference type="InterPro" id="IPR000802">
    <property type="entry name" value="Arsenical_pump_ArsB"/>
</dbReference>
<keyword evidence="4" id="KW-1003">Cell membrane</keyword>
<evidence type="ECO:0000259" key="9">
    <source>
        <dbReference type="Pfam" id="PF03600"/>
    </source>
</evidence>
<feature type="transmembrane region" description="Helical" evidence="8">
    <location>
        <begin position="367"/>
        <end position="386"/>
    </location>
</feature>
<feature type="transmembrane region" description="Helical" evidence="8">
    <location>
        <begin position="277"/>
        <end position="296"/>
    </location>
</feature>
<comment type="similarity">
    <text evidence="2">Belongs to the CitM (TC 2.A.11) transporter family.</text>
</comment>
<evidence type="ECO:0000256" key="3">
    <source>
        <dbReference type="ARBA" id="ARBA00022448"/>
    </source>
</evidence>
<feature type="transmembrane region" description="Helical" evidence="8">
    <location>
        <begin position="142"/>
        <end position="161"/>
    </location>
</feature>
<feature type="transmembrane region" description="Helical" evidence="8">
    <location>
        <begin position="181"/>
        <end position="199"/>
    </location>
</feature>
<gene>
    <name evidence="10" type="ORF">ENY07_06810</name>
</gene>
<evidence type="ECO:0000256" key="6">
    <source>
        <dbReference type="ARBA" id="ARBA00022989"/>
    </source>
</evidence>
<evidence type="ECO:0000313" key="10">
    <source>
        <dbReference type="EMBL" id="HGC42915.1"/>
    </source>
</evidence>
<feature type="domain" description="Citrate transporter-like" evidence="9">
    <location>
        <begin position="29"/>
        <end position="344"/>
    </location>
</feature>
<dbReference type="InterPro" id="IPR004680">
    <property type="entry name" value="Cit_transptr-like_dom"/>
</dbReference>
<evidence type="ECO:0000256" key="5">
    <source>
        <dbReference type="ARBA" id="ARBA00022692"/>
    </source>
</evidence>
<dbReference type="PRINTS" id="PR00758">
    <property type="entry name" value="ARSENICPUMP"/>
</dbReference>
<dbReference type="CDD" id="cd01118">
    <property type="entry name" value="ArsB_permease"/>
    <property type="match status" value="1"/>
</dbReference>
<reference evidence="10" key="1">
    <citation type="journal article" date="2020" name="mSystems">
        <title>Genome- and Community-Level Interaction Insights into Carbon Utilization and Element Cycling Functions of Hydrothermarchaeota in Hydrothermal Sediment.</title>
        <authorList>
            <person name="Zhou Z."/>
            <person name="Liu Y."/>
            <person name="Xu W."/>
            <person name="Pan J."/>
            <person name="Luo Z.H."/>
            <person name="Li M."/>
        </authorList>
    </citation>
    <scope>NUCLEOTIDE SEQUENCE</scope>
    <source>
        <strain evidence="10">SpSt-997</strain>
    </source>
</reference>
<dbReference type="GO" id="GO:0015105">
    <property type="term" value="F:arsenite transmembrane transporter activity"/>
    <property type="evidence" value="ECO:0007669"/>
    <property type="project" value="InterPro"/>
</dbReference>
<feature type="transmembrane region" description="Helical" evidence="8">
    <location>
        <begin position="398"/>
        <end position="420"/>
    </location>
</feature>
<dbReference type="EMBL" id="DTQM01000129">
    <property type="protein sequence ID" value="HGC42915.1"/>
    <property type="molecule type" value="Genomic_DNA"/>
</dbReference>
<name>A0A8J4HBT0_9PROT</name>
<sequence length="421" mass="43589">MGTLLASPWTTWGISGVATAAVITRPFSWPEFIWAVAGAGLLVALGLLLPGEAWSGVAKGTDVYLFLTGMMLLSELAQQEGLFDWLAARAAVLAKGSAIRLFSLVFGVGTVVTVFLSNDATAVVLTPAVAAVVKTAEAKEPLPYLLICAFIANAASFVLPISNPANLVIYGSHMPPLLQWLPRYGLPSALSIVATYLVLRWTQAGQLKQEVSADIEVPSLSAAGKMAAFGIAVTAIVLLVSSAFDIQLGLPTFLAGAATALLVLTRSKSGAINVIKNISWGVLPLVAGLFVLVEALQKTGVTKVLADLLQDRVQHSATLAAWAVGALLAIGCNLVNNLPAGLVAGDVAQLAHVPDRVRSAVLIGVDLGPNLSVTGSLATILWLAALRRKGQNVSAWTFLKLGALVMPPALLLALAGAIAFG</sequence>
<accession>A0A8J4HBT0</accession>
<protein>
    <submittedName>
        <fullName evidence="10">Arsenic transporter</fullName>
    </submittedName>
</protein>
<evidence type="ECO:0000256" key="7">
    <source>
        <dbReference type="ARBA" id="ARBA00023136"/>
    </source>
</evidence>
<feature type="transmembrane region" description="Helical" evidence="8">
    <location>
        <begin position="220"/>
        <end position="240"/>
    </location>
</feature>
<keyword evidence="6 8" id="KW-1133">Transmembrane helix</keyword>
<comment type="caution">
    <text evidence="10">The sequence shown here is derived from an EMBL/GenBank/DDBJ whole genome shotgun (WGS) entry which is preliminary data.</text>
</comment>
<evidence type="ECO:0000256" key="2">
    <source>
        <dbReference type="ARBA" id="ARBA00009843"/>
    </source>
</evidence>
<keyword evidence="3" id="KW-0813">Transport</keyword>
<keyword evidence="7 8" id="KW-0472">Membrane</keyword>
<evidence type="ECO:0000256" key="1">
    <source>
        <dbReference type="ARBA" id="ARBA00004651"/>
    </source>
</evidence>
<dbReference type="PANTHER" id="PTHR43302">
    <property type="entry name" value="TRANSPORTER ARSB-RELATED"/>
    <property type="match status" value="1"/>
</dbReference>
<feature type="transmembrane region" description="Helical" evidence="8">
    <location>
        <begin position="30"/>
        <end position="49"/>
    </location>
</feature>
<dbReference type="Pfam" id="PF03600">
    <property type="entry name" value="CitMHS"/>
    <property type="match status" value="1"/>
</dbReference>
<dbReference type="GO" id="GO:0005886">
    <property type="term" value="C:plasma membrane"/>
    <property type="evidence" value="ECO:0007669"/>
    <property type="project" value="UniProtKB-SubCell"/>
</dbReference>
<feature type="transmembrane region" description="Helical" evidence="8">
    <location>
        <begin position="98"/>
        <end position="130"/>
    </location>
</feature>
<dbReference type="AlphaFoldDB" id="A0A8J4HBT0"/>
<evidence type="ECO:0000256" key="4">
    <source>
        <dbReference type="ARBA" id="ARBA00022475"/>
    </source>
</evidence>
<organism evidence="10">
    <name type="scientific">Acidicaldus sp</name>
    <dbReference type="NCBI Taxonomy" id="1872105"/>
    <lineage>
        <taxon>Bacteria</taxon>
        <taxon>Pseudomonadati</taxon>
        <taxon>Pseudomonadota</taxon>
        <taxon>Alphaproteobacteria</taxon>
        <taxon>Acetobacterales</taxon>
        <taxon>Acetobacteraceae</taxon>
        <taxon>Acidicaldus</taxon>
    </lineage>
</organism>
<proteinExistence type="inferred from homology"/>
<evidence type="ECO:0000256" key="8">
    <source>
        <dbReference type="SAM" id="Phobius"/>
    </source>
</evidence>